<dbReference type="CDD" id="cd06171">
    <property type="entry name" value="Sigma70_r4"/>
    <property type="match status" value="1"/>
</dbReference>
<dbReference type="InterPro" id="IPR039425">
    <property type="entry name" value="RNA_pol_sigma-70-like"/>
</dbReference>
<evidence type="ECO:0000259" key="5">
    <source>
        <dbReference type="Pfam" id="PF04542"/>
    </source>
</evidence>
<dbReference type="NCBIfam" id="TIGR02937">
    <property type="entry name" value="sigma70-ECF"/>
    <property type="match status" value="1"/>
</dbReference>
<feature type="domain" description="RNA polymerase sigma-70 region 2" evidence="5">
    <location>
        <begin position="2"/>
        <end position="67"/>
    </location>
</feature>
<protein>
    <submittedName>
        <fullName evidence="7">Sigma-70 family RNA polymerase sigma factor</fullName>
    </submittedName>
</protein>
<dbReference type="InterPro" id="IPR014284">
    <property type="entry name" value="RNA_pol_sigma-70_dom"/>
</dbReference>
<dbReference type="InterPro" id="IPR007627">
    <property type="entry name" value="RNA_pol_sigma70_r2"/>
</dbReference>
<gene>
    <name evidence="7" type="ORF">H6B30_04035</name>
</gene>
<sequence>MHAPYLAGVCSRYVASPDDTKDVFHDAMVKIMQHAGEFSYRGPGSLRSWATRIVANEAVNFLRARRKTDFASLDNMPDTPDEPTPDVTEITPEEIHSLIRKLPDGYRTVFNLYAIEGKSHREIANMLGIKEASSASQYHRARNMLAHMIHEYRQQRQQ</sequence>
<feature type="domain" description="RNA polymerase sigma factor 70 region 4 type 2" evidence="6">
    <location>
        <begin position="93"/>
        <end position="144"/>
    </location>
</feature>
<evidence type="ECO:0000256" key="2">
    <source>
        <dbReference type="ARBA" id="ARBA00023015"/>
    </source>
</evidence>
<dbReference type="SUPFAM" id="SSF88659">
    <property type="entry name" value="Sigma3 and sigma4 domains of RNA polymerase sigma factors"/>
    <property type="match status" value="1"/>
</dbReference>
<dbReference type="Proteomes" id="UP000764045">
    <property type="component" value="Unassembled WGS sequence"/>
</dbReference>
<dbReference type="InterPro" id="IPR013324">
    <property type="entry name" value="RNA_pol_sigma_r3/r4-like"/>
</dbReference>
<dbReference type="InterPro" id="IPR013325">
    <property type="entry name" value="RNA_pol_sigma_r2"/>
</dbReference>
<dbReference type="PANTHER" id="PTHR43133:SF46">
    <property type="entry name" value="RNA POLYMERASE SIGMA-70 FACTOR ECF SUBFAMILY"/>
    <property type="match status" value="1"/>
</dbReference>
<keyword evidence="2" id="KW-0805">Transcription regulation</keyword>
<dbReference type="PANTHER" id="PTHR43133">
    <property type="entry name" value="RNA POLYMERASE ECF-TYPE SIGMA FACTO"/>
    <property type="match status" value="1"/>
</dbReference>
<dbReference type="GO" id="GO:0003677">
    <property type="term" value="F:DNA binding"/>
    <property type="evidence" value="ECO:0007669"/>
    <property type="project" value="InterPro"/>
</dbReference>
<dbReference type="EMBL" id="JACJJL010000004">
    <property type="protein sequence ID" value="MBM6660932.1"/>
    <property type="molecule type" value="Genomic_DNA"/>
</dbReference>
<dbReference type="GO" id="GO:0016987">
    <property type="term" value="F:sigma factor activity"/>
    <property type="evidence" value="ECO:0007669"/>
    <property type="project" value="UniProtKB-KW"/>
</dbReference>
<keyword evidence="8" id="KW-1185">Reference proteome</keyword>
<proteinExistence type="inferred from homology"/>
<dbReference type="Gene3D" id="1.10.10.10">
    <property type="entry name" value="Winged helix-like DNA-binding domain superfamily/Winged helix DNA-binding domain"/>
    <property type="match status" value="1"/>
</dbReference>
<keyword evidence="4" id="KW-0804">Transcription</keyword>
<comment type="similarity">
    <text evidence="1">Belongs to the sigma-70 factor family. ECF subfamily.</text>
</comment>
<reference evidence="7 8" key="1">
    <citation type="journal article" date="2021" name="Sci. Rep.">
        <title>The distribution of antibiotic resistance genes in chicken gut microbiota commensals.</title>
        <authorList>
            <person name="Juricova H."/>
            <person name="Matiasovicova J."/>
            <person name="Kubasova T."/>
            <person name="Cejkova D."/>
            <person name="Rychlik I."/>
        </authorList>
    </citation>
    <scope>NUCLEOTIDE SEQUENCE [LARGE SCALE GENOMIC DNA]</scope>
    <source>
        <strain evidence="7 8">An819</strain>
    </source>
</reference>
<evidence type="ECO:0000313" key="8">
    <source>
        <dbReference type="Proteomes" id="UP000764045"/>
    </source>
</evidence>
<accession>A0A938WL78</accession>
<evidence type="ECO:0000259" key="6">
    <source>
        <dbReference type="Pfam" id="PF08281"/>
    </source>
</evidence>
<keyword evidence="3" id="KW-0731">Sigma factor</keyword>
<evidence type="ECO:0000256" key="3">
    <source>
        <dbReference type="ARBA" id="ARBA00023082"/>
    </source>
</evidence>
<name>A0A938WL78_9BACT</name>
<dbReference type="AlphaFoldDB" id="A0A938WL78"/>
<evidence type="ECO:0000256" key="1">
    <source>
        <dbReference type="ARBA" id="ARBA00010641"/>
    </source>
</evidence>
<dbReference type="Pfam" id="PF08281">
    <property type="entry name" value="Sigma70_r4_2"/>
    <property type="match status" value="1"/>
</dbReference>
<evidence type="ECO:0000256" key="4">
    <source>
        <dbReference type="ARBA" id="ARBA00023163"/>
    </source>
</evidence>
<dbReference type="SUPFAM" id="SSF88946">
    <property type="entry name" value="Sigma2 domain of RNA polymerase sigma factors"/>
    <property type="match status" value="1"/>
</dbReference>
<dbReference type="InterPro" id="IPR013249">
    <property type="entry name" value="RNA_pol_sigma70_r4_t2"/>
</dbReference>
<organism evidence="7 8">
    <name type="scientific">Marseilla massiliensis</name>
    <dbReference type="NCBI Taxonomy" id="1841864"/>
    <lineage>
        <taxon>Bacteria</taxon>
        <taxon>Pseudomonadati</taxon>
        <taxon>Bacteroidota</taxon>
        <taxon>Bacteroidia</taxon>
        <taxon>Bacteroidales</taxon>
        <taxon>Prevotellaceae</taxon>
        <taxon>Marseilla</taxon>
    </lineage>
</organism>
<comment type="caution">
    <text evidence="7">The sequence shown here is derived from an EMBL/GenBank/DDBJ whole genome shotgun (WGS) entry which is preliminary data.</text>
</comment>
<dbReference type="GO" id="GO:0006352">
    <property type="term" value="P:DNA-templated transcription initiation"/>
    <property type="evidence" value="ECO:0007669"/>
    <property type="project" value="InterPro"/>
</dbReference>
<dbReference type="InterPro" id="IPR036388">
    <property type="entry name" value="WH-like_DNA-bd_sf"/>
</dbReference>
<evidence type="ECO:0000313" key="7">
    <source>
        <dbReference type="EMBL" id="MBM6660932.1"/>
    </source>
</evidence>
<dbReference type="Gene3D" id="1.10.1740.10">
    <property type="match status" value="1"/>
</dbReference>
<dbReference type="Pfam" id="PF04542">
    <property type="entry name" value="Sigma70_r2"/>
    <property type="match status" value="1"/>
</dbReference>